<proteinExistence type="predicted"/>
<dbReference type="AlphaFoldDB" id="A0A6J3MC23"/>
<gene>
    <name evidence="2" type="ORF">K489DRAFT_161530</name>
</gene>
<evidence type="ECO:0000313" key="2">
    <source>
        <dbReference type="RefSeq" id="XP_033462591.1"/>
    </source>
</evidence>
<protein>
    <submittedName>
        <fullName evidence="2">Uncharacterized protein</fullName>
    </submittedName>
</protein>
<organism evidence="2">
    <name type="scientific">Dissoconium aciculare CBS 342.82</name>
    <dbReference type="NCBI Taxonomy" id="1314786"/>
    <lineage>
        <taxon>Eukaryota</taxon>
        <taxon>Fungi</taxon>
        <taxon>Dikarya</taxon>
        <taxon>Ascomycota</taxon>
        <taxon>Pezizomycotina</taxon>
        <taxon>Dothideomycetes</taxon>
        <taxon>Dothideomycetidae</taxon>
        <taxon>Mycosphaerellales</taxon>
        <taxon>Dissoconiaceae</taxon>
        <taxon>Dissoconium</taxon>
    </lineage>
</organism>
<dbReference type="GeneID" id="54357097"/>
<reference evidence="2" key="3">
    <citation type="submission" date="2025-08" db="UniProtKB">
        <authorList>
            <consortium name="RefSeq"/>
        </authorList>
    </citation>
    <scope>IDENTIFICATION</scope>
    <source>
        <strain evidence="2">CBS 342.82</strain>
    </source>
</reference>
<sequence>MDVSPGSLRAPIMTRTLTIDHGGFTSPRTPLRALSAMILSLKQCVTHCAHRLERVKENELSSNDNNRYTLTVTCRLIGPRMHRRYRRDARAVPGCLRRSGGHFLKGMTSGTCELLAFDIAFRVRTVNPSNSLINVFGRLACSRVKREIGLPTFYLVVVLHAHASRSYIKGANTVGTVHLLMHLCTRRCMKPNTMHVLLAQTLCIQGVALGSSRPLDDQQRGLVEKALV</sequence>
<keyword evidence="1" id="KW-1185">Reference proteome</keyword>
<name>A0A6J3MC23_9PEZI</name>
<reference evidence="2" key="2">
    <citation type="submission" date="2020-04" db="EMBL/GenBank/DDBJ databases">
        <authorList>
            <consortium name="NCBI Genome Project"/>
        </authorList>
    </citation>
    <scope>NUCLEOTIDE SEQUENCE</scope>
    <source>
        <strain evidence="2">CBS 342.82</strain>
    </source>
</reference>
<dbReference type="RefSeq" id="XP_033462591.1">
    <property type="nucleotide sequence ID" value="XM_033599298.1"/>
</dbReference>
<evidence type="ECO:0000313" key="1">
    <source>
        <dbReference type="Proteomes" id="UP000504637"/>
    </source>
</evidence>
<accession>A0A6J3MC23</accession>
<reference evidence="2" key="1">
    <citation type="submission" date="2020-01" db="EMBL/GenBank/DDBJ databases">
        <authorList>
            <consortium name="DOE Joint Genome Institute"/>
            <person name="Haridas S."/>
            <person name="Albert R."/>
            <person name="Binder M."/>
            <person name="Bloem J."/>
            <person name="Labutti K."/>
            <person name="Salamov A."/>
            <person name="Andreopoulos B."/>
            <person name="Baker S.E."/>
            <person name="Barry K."/>
            <person name="Bills G."/>
            <person name="Bluhm B.H."/>
            <person name="Cannon C."/>
            <person name="Castanera R."/>
            <person name="Culley D.E."/>
            <person name="Daum C."/>
            <person name="Ezra D."/>
            <person name="Gonzalez J.B."/>
            <person name="Henrissat B."/>
            <person name="Kuo A."/>
            <person name="Liang C."/>
            <person name="Lipzen A."/>
            <person name="Lutzoni F."/>
            <person name="Magnuson J."/>
            <person name="Mondo S."/>
            <person name="Nolan M."/>
            <person name="Ohm R."/>
            <person name="Pangilinan J."/>
            <person name="Park H.-J."/>
            <person name="Ramirez L."/>
            <person name="Alfaro M."/>
            <person name="Sun H."/>
            <person name="Tritt A."/>
            <person name="Yoshinaga Y."/>
            <person name="Zwiers L.-H."/>
            <person name="Turgeon B.G."/>
            <person name="Goodwin S.B."/>
            <person name="Spatafora J.W."/>
            <person name="Crous P.W."/>
            <person name="Grigoriev I.V."/>
        </authorList>
    </citation>
    <scope>NUCLEOTIDE SEQUENCE</scope>
    <source>
        <strain evidence="2">CBS 342.82</strain>
    </source>
</reference>
<dbReference type="Proteomes" id="UP000504637">
    <property type="component" value="Unplaced"/>
</dbReference>